<dbReference type="eggNOG" id="COG1946">
    <property type="taxonomic scope" value="Bacteria"/>
</dbReference>
<sequence>MKFSEIFTSMTRSGDTLTAPIHKDWSQGRSAFGGLVAGLAYHATREISGEKRALRSAMISFVGPTGDEVDIDVSLLRSGRTSSSYRTEIKNGANCATEVIFTFADHRTESILDYPAPVSPVQKTPLSDPTIETYHPPFPLFYSQFEVAPIHNMPFAKAETPDLYWWIRHNDEDARKSMTGLITLADALIPAYGTSMSEWTPMSSVNWMINMLGDNPTTEEGWWLVRTTADSAGGGFSSQNMAIWNTSGECVMLARQLVSIFA</sequence>
<feature type="domain" description="Acyl-CoA thioesterase-like N-terminal HotDog" evidence="1">
    <location>
        <begin position="22"/>
        <end position="103"/>
    </location>
</feature>
<dbReference type="EMBL" id="CP001678">
    <property type="protein sequence ID" value="ACT58471.1"/>
    <property type="molecule type" value="Genomic_DNA"/>
</dbReference>
<evidence type="ECO:0000259" key="1">
    <source>
        <dbReference type="Pfam" id="PF13622"/>
    </source>
</evidence>
<feature type="domain" description="Acyl-CoA thioesterase-like C-terminal" evidence="2">
    <location>
        <begin position="136"/>
        <end position="259"/>
    </location>
</feature>
<dbReference type="AlphaFoldDB" id="C6XPI5"/>
<evidence type="ECO:0000313" key="4">
    <source>
        <dbReference type="Proteomes" id="UP000002745"/>
    </source>
</evidence>
<reference evidence="4" key="1">
    <citation type="journal article" date="2011" name="J. Bacteriol.">
        <title>Genome sequences of eight morphologically diverse alphaproteobacteria.</title>
        <authorList>
            <consortium name="US DOE Joint Genome Institute"/>
            <person name="Brown P.J."/>
            <person name="Kysela D.T."/>
            <person name="Buechlein A."/>
            <person name="Hemmerich C."/>
            <person name="Brun Y.V."/>
        </authorList>
    </citation>
    <scope>NUCLEOTIDE SEQUENCE [LARGE SCALE GENOMIC DNA]</scope>
    <source>
        <strain evidence="4">ATCC 49814 / DSM 5838 / IFAM 1418</strain>
    </source>
</reference>
<dbReference type="KEGG" id="hba:Hbal_0777"/>
<dbReference type="Gene3D" id="2.40.160.210">
    <property type="entry name" value="Acyl-CoA thioesterase, double hotdog domain"/>
    <property type="match status" value="1"/>
</dbReference>
<proteinExistence type="predicted"/>
<organism evidence="3 4">
    <name type="scientific">Hirschia baltica (strain ATCC 49814 / DSM 5838 / IFAM 1418)</name>
    <dbReference type="NCBI Taxonomy" id="582402"/>
    <lineage>
        <taxon>Bacteria</taxon>
        <taxon>Pseudomonadati</taxon>
        <taxon>Pseudomonadota</taxon>
        <taxon>Alphaproteobacteria</taxon>
        <taxon>Hyphomonadales</taxon>
        <taxon>Hyphomonadaceae</taxon>
        <taxon>Hirschia</taxon>
    </lineage>
</organism>
<evidence type="ECO:0000259" key="2">
    <source>
        <dbReference type="Pfam" id="PF20789"/>
    </source>
</evidence>
<dbReference type="InterPro" id="IPR042171">
    <property type="entry name" value="Acyl-CoA_hotdog"/>
</dbReference>
<dbReference type="STRING" id="582402.Hbal_0777"/>
<dbReference type="InterPro" id="IPR029069">
    <property type="entry name" value="HotDog_dom_sf"/>
</dbReference>
<dbReference type="SUPFAM" id="SSF54637">
    <property type="entry name" value="Thioesterase/thiol ester dehydrase-isomerase"/>
    <property type="match status" value="2"/>
</dbReference>
<dbReference type="Proteomes" id="UP000002745">
    <property type="component" value="Chromosome"/>
</dbReference>
<dbReference type="InterPro" id="IPR049449">
    <property type="entry name" value="TesB_ACOT8-like_N"/>
</dbReference>
<dbReference type="Pfam" id="PF20789">
    <property type="entry name" value="4HBT_3C"/>
    <property type="match status" value="1"/>
</dbReference>
<dbReference type="HOGENOM" id="CLU_084775_1_0_5"/>
<evidence type="ECO:0008006" key="5">
    <source>
        <dbReference type="Google" id="ProtNLM"/>
    </source>
</evidence>
<dbReference type="InterPro" id="IPR049450">
    <property type="entry name" value="ACOT8-like_C"/>
</dbReference>
<keyword evidence="4" id="KW-1185">Reference proteome</keyword>
<evidence type="ECO:0000313" key="3">
    <source>
        <dbReference type="EMBL" id="ACT58471.1"/>
    </source>
</evidence>
<gene>
    <name evidence="3" type="ordered locus">Hbal_0777</name>
</gene>
<dbReference type="RefSeq" id="WP_015826621.1">
    <property type="nucleotide sequence ID" value="NC_012982.1"/>
</dbReference>
<dbReference type="Pfam" id="PF13622">
    <property type="entry name" value="4HBT_3"/>
    <property type="match status" value="1"/>
</dbReference>
<accession>C6XPI5</accession>
<protein>
    <recommendedName>
        <fullName evidence="5">Acyl-CoA thioesterase</fullName>
    </recommendedName>
</protein>
<name>C6XPI5_HIRBI</name>
<dbReference type="OrthoDB" id="7059210at2"/>